<dbReference type="Pfam" id="PF08378">
    <property type="entry name" value="NERD"/>
    <property type="match status" value="1"/>
</dbReference>
<feature type="domain" description="NERD" evidence="1">
    <location>
        <begin position="41"/>
        <end position="159"/>
    </location>
</feature>
<dbReference type="EMBL" id="CCXS01000001">
    <property type="protein sequence ID" value="CEG23199.1"/>
    <property type="molecule type" value="Genomic_DNA"/>
</dbReference>
<reference evidence="2 3" key="1">
    <citation type="submission" date="2014-09" db="EMBL/GenBank/DDBJ databases">
        <authorList>
            <person name="Urmite Genomes Urmite Genomes"/>
        </authorList>
    </citation>
    <scope>NUCLEOTIDE SEQUENCE [LARGE SCALE GENOMIC DNA]</scope>
    <source>
        <strain evidence="2 3">ES2</strain>
    </source>
</reference>
<dbReference type="InterPro" id="IPR011528">
    <property type="entry name" value="NERD"/>
</dbReference>
<dbReference type="RefSeq" id="WP_052651983.1">
    <property type="nucleotide sequence ID" value="NZ_CCXS01000001.1"/>
</dbReference>
<dbReference type="AlphaFoldDB" id="A0A098ELK2"/>
<name>A0A098ELK2_9BACL</name>
<dbReference type="STRING" id="1499687.BN1080_02146"/>
<evidence type="ECO:0000259" key="1">
    <source>
        <dbReference type="PROSITE" id="PS50965"/>
    </source>
</evidence>
<proteinExistence type="predicted"/>
<dbReference type="OrthoDB" id="569879at2"/>
<evidence type="ECO:0000313" key="3">
    <source>
        <dbReference type="Proteomes" id="UP000043699"/>
    </source>
</evidence>
<keyword evidence="3" id="KW-1185">Reference proteome</keyword>
<protein>
    <submittedName>
        <fullName evidence="2">Nuclease-related domain protein</fullName>
    </submittedName>
</protein>
<organism evidence="2 3">
    <name type="scientific">Planococcus massiliensis</name>
    <dbReference type="NCBI Taxonomy" id="1499687"/>
    <lineage>
        <taxon>Bacteria</taxon>
        <taxon>Bacillati</taxon>
        <taxon>Bacillota</taxon>
        <taxon>Bacilli</taxon>
        <taxon>Bacillales</taxon>
        <taxon>Caryophanaceae</taxon>
        <taxon>Planococcus</taxon>
    </lineage>
</organism>
<dbReference type="Proteomes" id="UP000043699">
    <property type="component" value="Unassembled WGS sequence"/>
</dbReference>
<evidence type="ECO:0000313" key="2">
    <source>
        <dbReference type="EMBL" id="CEG23199.1"/>
    </source>
</evidence>
<gene>
    <name evidence="2" type="ORF">BN1080_02146</name>
</gene>
<accession>A0A098ELK2</accession>
<sequence>MSKKRISLLSETESLERLMYRLPENHPKLPFLKVEHYRTAAGKRGEERLQRKFSEFVSEDSHRFLRNVCLSLGDWKIQMDGLLLTERGAVIIESKNISGQIHFDELTDEFSRTDMEGVRTVMEDPAIQLNKHIRFLAMFFKRHKINLPVKGVVVFTSKHCEFIAKPKNIYVCKTYQLIEYLFAILQTFPQKVTHLNLSKVDKLLQKHQNPYKRLPLCQLYVIDPEELESGILCTHCKKHSMLHKHKIGWVCAIYNGADPCAFQQTVQEYFSLIDQQISNKQLRKFSKLESKYAASRLLATFDLEPAGAFRNRTYQLKKND</sequence>
<dbReference type="PROSITE" id="PS50965">
    <property type="entry name" value="NERD"/>
    <property type="match status" value="1"/>
</dbReference>